<protein>
    <submittedName>
        <fullName evidence="2">Uncharacterized protein</fullName>
    </submittedName>
</protein>
<name>A0A0E9STR8_ANGAN</name>
<evidence type="ECO:0000256" key="1">
    <source>
        <dbReference type="SAM" id="MobiDB-lite"/>
    </source>
</evidence>
<organism evidence="2">
    <name type="scientific">Anguilla anguilla</name>
    <name type="common">European freshwater eel</name>
    <name type="synonym">Muraena anguilla</name>
    <dbReference type="NCBI Taxonomy" id="7936"/>
    <lineage>
        <taxon>Eukaryota</taxon>
        <taxon>Metazoa</taxon>
        <taxon>Chordata</taxon>
        <taxon>Craniata</taxon>
        <taxon>Vertebrata</taxon>
        <taxon>Euteleostomi</taxon>
        <taxon>Actinopterygii</taxon>
        <taxon>Neopterygii</taxon>
        <taxon>Teleostei</taxon>
        <taxon>Anguilliformes</taxon>
        <taxon>Anguillidae</taxon>
        <taxon>Anguilla</taxon>
    </lineage>
</organism>
<reference evidence="2" key="2">
    <citation type="journal article" date="2015" name="Fish Shellfish Immunol.">
        <title>Early steps in the European eel (Anguilla anguilla)-Vibrio vulnificus interaction in the gills: Role of the RtxA13 toxin.</title>
        <authorList>
            <person name="Callol A."/>
            <person name="Pajuelo D."/>
            <person name="Ebbesson L."/>
            <person name="Teles M."/>
            <person name="MacKenzie S."/>
            <person name="Amaro C."/>
        </authorList>
    </citation>
    <scope>NUCLEOTIDE SEQUENCE</scope>
</reference>
<accession>A0A0E9STR8</accession>
<sequence>MLLHSADDGGGGAHLGWRAWSGIFGRVTVGLPPSERPELSECAHGVCSQNHSRHNPP</sequence>
<dbReference type="EMBL" id="GBXM01064654">
    <property type="protein sequence ID" value="JAH43923.1"/>
    <property type="molecule type" value="Transcribed_RNA"/>
</dbReference>
<proteinExistence type="predicted"/>
<feature type="region of interest" description="Disordered" evidence="1">
    <location>
        <begin position="34"/>
        <end position="57"/>
    </location>
</feature>
<evidence type="ECO:0000313" key="2">
    <source>
        <dbReference type="EMBL" id="JAH43923.1"/>
    </source>
</evidence>
<dbReference type="AlphaFoldDB" id="A0A0E9STR8"/>
<reference evidence="2" key="1">
    <citation type="submission" date="2014-11" db="EMBL/GenBank/DDBJ databases">
        <authorList>
            <person name="Amaro Gonzalez C."/>
        </authorList>
    </citation>
    <scope>NUCLEOTIDE SEQUENCE</scope>
</reference>